<gene>
    <name evidence="2" type="ORF">SAMN04487910_3864</name>
</gene>
<dbReference type="RefSeq" id="WP_091411443.1">
    <property type="nucleotide sequence ID" value="NZ_FOAB01000007.1"/>
</dbReference>
<feature type="transmembrane region" description="Helical" evidence="1">
    <location>
        <begin position="57"/>
        <end position="77"/>
    </location>
</feature>
<dbReference type="Proteomes" id="UP000198521">
    <property type="component" value="Unassembled WGS sequence"/>
</dbReference>
<dbReference type="STRING" id="1038014.SAMN04487910_3864"/>
<reference evidence="2 3" key="1">
    <citation type="submission" date="2016-10" db="EMBL/GenBank/DDBJ databases">
        <authorList>
            <person name="de Groot N.N."/>
        </authorList>
    </citation>
    <scope>NUCLEOTIDE SEQUENCE [LARGE SCALE GENOMIC DNA]</scope>
    <source>
        <strain evidence="2 3">DSM 25232</strain>
    </source>
</reference>
<evidence type="ECO:0000256" key="1">
    <source>
        <dbReference type="SAM" id="Phobius"/>
    </source>
</evidence>
<protein>
    <recommendedName>
        <fullName evidence="4">DoxX protein</fullName>
    </recommendedName>
</protein>
<organism evidence="2 3">
    <name type="scientific">Aquimarina amphilecti</name>
    <dbReference type="NCBI Taxonomy" id="1038014"/>
    <lineage>
        <taxon>Bacteria</taxon>
        <taxon>Pseudomonadati</taxon>
        <taxon>Bacteroidota</taxon>
        <taxon>Flavobacteriia</taxon>
        <taxon>Flavobacteriales</taxon>
        <taxon>Flavobacteriaceae</taxon>
        <taxon>Aquimarina</taxon>
    </lineage>
</organism>
<name>A0A1H7USY5_AQUAM</name>
<keyword evidence="1" id="KW-0812">Transmembrane</keyword>
<evidence type="ECO:0008006" key="4">
    <source>
        <dbReference type="Google" id="ProtNLM"/>
    </source>
</evidence>
<evidence type="ECO:0000313" key="3">
    <source>
        <dbReference type="Proteomes" id="UP000198521"/>
    </source>
</evidence>
<keyword evidence="3" id="KW-1185">Reference proteome</keyword>
<keyword evidence="1" id="KW-1133">Transmembrane helix</keyword>
<keyword evidence="1" id="KW-0472">Membrane</keyword>
<evidence type="ECO:0000313" key="2">
    <source>
        <dbReference type="EMBL" id="SEM00092.1"/>
    </source>
</evidence>
<dbReference type="EMBL" id="FOAB01000007">
    <property type="protein sequence ID" value="SEM00092.1"/>
    <property type="molecule type" value="Genomic_DNA"/>
</dbReference>
<accession>A0A1H7USY5</accession>
<feature type="transmembrane region" description="Helical" evidence="1">
    <location>
        <begin position="84"/>
        <end position="106"/>
    </location>
</feature>
<dbReference type="OrthoDB" id="676158at2"/>
<dbReference type="AlphaFoldDB" id="A0A1H7USY5"/>
<proteinExistence type="predicted"/>
<sequence length="140" mass="15588">MRIIYIKLFLRVSIAIGFISAVADRFGFWSIEKSAWGTWDSFLEYTKLLNPWAPQSIINSLGLIATLLEIVLAFFLIIGFKTALFARISGVLLLIFGIAMTSTLGIKAPLDYSVFSASAAAFSLSLIKEQYLEIDQLLKK</sequence>